<keyword evidence="2" id="KW-1185">Reference proteome</keyword>
<dbReference type="EMBL" id="OX465086">
    <property type="protein sequence ID" value="CAI9259721.1"/>
    <property type="molecule type" value="Genomic_DNA"/>
</dbReference>
<proteinExistence type="predicted"/>
<reference evidence="1" key="1">
    <citation type="submission" date="2023-04" db="EMBL/GenBank/DDBJ databases">
        <authorList>
            <person name="Vijverberg K."/>
            <person name="Xiong W."/>
            <person name="Schranz E."/>
        </authorList>
    </citation>
    <scope>NUCLEOTIDE SEQUENCE</scope>
</reference>
<evidence type="ECO:0000313" key="2">
    <source>
        <dbReference type="Proteomes" id="UP001177003"/>
    </source>
</evidence>
<gene>
    <name evidence="1" type="ORF">LSALG_LOCUS598</name>
</gene>
<sequence length="253" mass="28664">MDLKGSSKYEMNLRNRKSYSSVIDERDEYERAFENFSLKIQIRPIGVRVCKSELGFVENLKEERRCSGEDDNILKKVYRRLFRQWFVARRLGFSPPSFFPTGSATTVDAGNHQGAIMSFSCQQSRSCYCFIAAEPPSSTVDVPFSGDDEDHQRDPSLRHNLLSSCLVVGSSVQRPRPSVVAAVTTISRPVADNVVAAAVLPFSATTSHRERWLWACCSVWVCVLCWYGAARASFGRRYEENPTATTVRWWLPL</sequence>
<accession>A0AA35UK39</accession>
<name>A0AA35UK39_LACSI</name>
<organism evidence="1 2">
    <name type="scientific">Lactuca saligna</name>
    <name type="common">Willowleaf lettuce</name>
    <dbReference type="NCBI Taxonomy" id="75948"/>
    <lineage>
        <taxon>Eukaryota</taxon>
        <taxon>Viridiplantae</taxon>
        <taxon>Streptophyta</taxon>
        <taxon>Embryophyta</taxon>
        <taxon>Tracheophyta</taxon>
        <taxon>Spermatophyta</taxon>
        <taxon>Magnoliopsida</taxon>
        <taxon>eudicotyledons</taxon>
        <taxon>Gunneridae</taxon>
        <taxon>Pentapetalae</taxon>
        <taxon>asterids</taxon>
        <taxon>campanulids</taxon>
        <taxon>Asterales</taxon>
        <taxon>Asteraceae</taxon>
        <taxon>Cichorioideae</taxon>
        <taxon>Cichorieae</taxon>
        <taxon>Lactucinae</taxon>
        <taxon>Lactuca</taxon>
    </lineage>
</organism>
<dbReference type="AlphaFoldDB" id="A0AA35UK39"/>
<dbReference type="Proteomes" id="UP001177003">
    <property type="component" value="Chromosome 0"/>
</dbReference>
<protein>
    <submittedName>
        <fullName evidence="1">Uncharacterized protein</fullName>
    </submittedName>
</protein>
<evidence type="ECO:0000313" key="1">
    <source>
        <dbReference type="EMBL" id="CAI9259721.1"/>
    </source>
</evidence>